<dbReference type="RefSeq" id="WP_110173933.1">
    <property type="nucleotide sequence ID" value="NZ_CP015136.1"/>
</dbReference>
<feature type="compositionally biased region" description="Basic and acidic residues" evidence="1">
    <location>
        <begin position="90"/>
        <end position="101"/>
    </location>
</feature>
<proteinExistence type="predicted"/>
<keyword evidence="3" id="KW-1185">Reference proteome</keyword>
<dbReference type="EMBL" id="CP015136">
    <property type="protein sequence ID" value="AMY12479.1"/>
    <property type="molecule type" value="Genomic_DNA"/>
</dbReference>
<dbReference type="Pfam" id="PF05119">
    <property type="entry name" value="Terminase_4"/>
    <property type="match status" value="1"/>
</dbReference>
<sequence>MTLWTSSARDTLRSYCEALDLRDRLQAEIATAPLAHVVTTVDGAGQEQVALKAHPLVSQLRAVRLECRQHSIDLCLSPAAAVRTPSLPPETREPTKWERLTAPHAGTRGRRAIPRGV</sequence>
<feature type="region of interest" description="Disordered" evidence="1">
    <location>
        <begin position="83"/>
        <end position="117"/>
    </location>
</feature>
<evidence type="ECO:0000313" key="2">
    <source>
        <dbReference type="EMBL" id="AMY12479.1"/>
    </source>
</evidence>
<organism evidence="2 3">
    <name type="scientific">Luteitalea pratensis</name>
    <dbReference type="NCBI Taxonomy" id="1855912"/>
    <lineage>
        <taxon>Bacteria</taxon>
        <taxon>Pseudomonadati</taxon>
        <taxon>Acidobacteriota</taxon>
        <taxon>Vicinamibacteria</taxon>
        <taxon>Vicinamibacterales</taxon>
        <taxon>Vicinamibacteraceae</taxon>
        <taxon>Luteitalea</taxon>
    </lineage>
</organism>
<name>A0A143PXG3_LUTPR</name>
<reference evidence="3" key="2">
    <citation type="submission" date="2016-04" db="EMBL/GenBank/DDBJ databases">
        <title>First Complete Genome Sequence of a Subdivision 6 Acidobacterium.</title>
        <authorList>
            <person name="Huang S."/>
            <person name="Vieira S."/>
            <person name="Bunk B."/>
            <person name="Riedel T."/>
            <person name="Sproeer C."/>
            <person name="Overmann J."/>
        </authorList>
    </citation>
    <scope>NUCLEOTIDE SEQUENCE [LARGE SCALE GENOMIC DNA]</scope>
    <source>
        <strain evidence="3">DSM 100886 HEG_-6_39</strain>
    </source>
</reference>
<reference evidence="2 3" key="1">
    <citation type="journal article" date="2016" name="Genome Announc.">
        <title>First Complete Genome Sequence of a Subdivision 6 Acidobacterium Strain.</title>
        <authorList>
            <person name="Huang S."/>
            <person name="Vieira S."/>
            <person name="Bunk B."/>
            <person name="Riedel T."/>
            <person name="Sproer C."/>
            <person name="Overmann J."/>
        </authorList>
    </citation>
    <scope>NUCLEOTIDE SEQUENCE [LARGE SCALE GENOMIC DNA]</scope>
    <source>
        <strain evidence="3">DSM 100886 HEG_-6_39</strain>
    </source>
</reference>
<feature type="compositionally biased region" description="Basic residues" evidence="1">
    <location>
        <begin position="107"/>
        <end position="117"/>
    </location>
</feature>
<accession>A0A143PXG3</accession>
<dbReference type="Proteomes" id="UP000076079">
    <property type="component" value="Chromosome"/>
</dbReference>
<dbReference type="AlphaFoldDB" id="A0A143PXG3"/>
<gene>
    <name evidence="2" type="ORF">LuPra_05755</name>
</gene>
<dbReference type="InterPro" id="IPR006448">
    <property type="entry name" value="Phage_term_ssu_P27"/>
</dbReference>
<dbReference type="KEGG" id="abac:LuPra_05755"/>
<evidence type="ECO:0000256" key="1">
    <source>
        <dbReference type="SAM" id="MobiDB-lite"/>
    </source>
</evidence>
<protein>
    <submittedName>
        <fullName evidence="2">Uncharacterized protein</fullName>
    </submittedName>
</protein>
<evidence type="ECO:0000313" key="3">
    <source>
        <dbReference type="Proteomes" id="UP000076079"/>
    </source>
</evidence>